<dbReference type="PANTHER" id="PTHR11861:SF11">
    <property type="entry name" value="TRANSMEMBRANE GLYCOPROTEIN NMB"/>
    <property type="match status" value="1"/>
</dbReference>
<feature type="compositionally biased region" description="Low complexity" evidence="4">
    <location>
        <begin position="325"/>
        <end position="389"/>
    </location>
</feature>
<dbReference type="CDD" id="cd00146">
    <property type="entry name" value="PKD"/>
    <property type="match status" value="1"/>
</dbReference>
<feature type="transmembrane region" description="Helical" evidence="5">
    <location>
        <begin position="545"/>
        <end position="564"/>
    </location>
</feature>
<feature type="signal peptide" evidence="6">
    <location>
        <begin position="1"/>
        <end position="21"/>
    </location>
</feature>
<keyword evidence="5" id="KW-0472">Membrane</keyword>
<feature type="chain" id="PRO_5046341279" evidence="6">
    <location>
        <begin position="22"/>
        <end position="614"/>
    </location>
</feature>
<dbReference type="InterPro" id="IPR013783">
    <property type="entry name" value="Ig-like_fold"/>
</dbReference>
<name>A0ABR1A2Q9_HUSHU</name>
<feature type="region of interest" description="Disordered" evidence="4">
    <location>
        <begin position="319"/>
        <end position="389"/>
    </location>
</feature>
<evidence type="ECO:0000256" key="2">
    <source>
        <dbReference type="ARBA" id="ARBA00023180"/>
    </source>
</evidence>
<keyword evidence="1 6" id="KW-0732">Signal</keyword>
<dbReference type="Pfam" id="PF18911">
    <property type="entry name" value="PKD_4"/>
    <property type="match status" value="1"/>
</dbReference>
<evidence type="ECO:0000256" key="5">
    <source>
        <dbReference type="SAM" id="Phobius"/>
    </source>
</evidence>
<dbReference type="InterPro" id="IPR045219">
    <property type="entry name" value="PKAT"/>
</dbReference>
<evidence type="ECO:0000256" key="3">
    <source>
        <dbReference type="ARBA" id="ARBA00025776"/>
    </source>
</evidence>
<protein>
    <submittedName>
        <fullName evidence="8">Protein QNR-71 isoform X1</fullName>
    </submittedName>
</protein>
<dbReference type="SUPFAM" id="SSF49299">
    <property type="entry name" value="PKD domain"/>
    <property type="match status" value="1"/>
</dbReference>
<dbReference type="Gene3D" id="2.60.40.10">
    <property type="entry name" value="Immunoglobulins"/>
    <property type="match status" value="1"/>
</dbReference>
<reference evidence="8 9" key="1">
    <citation type="submission" date="2021-05" db="EMBL/GenBank/DDBJ databases">
        <authorList>
            <person name="Zahm M."/>
            <person name="Klopp C."/>
            <person name="Cabau C."/>
            <person name="Kuhl H."/>
            <person name="Suciu R."/>
            <person name="Ciorpac M."/>
            <person name="Holostenco D."/>
            <person name="Gessner J."/>
            <person name="Wuertz S."/>
            <person name="Hohne C."/>
            <person name="Stock M."/>
            <person name="Gislard M."/>
            <person name="Lluch J."/>
            <person name="Milhes M."/>
            <person name="Lampietro C."/>
            <person name="Lopez Roques C."/>
            <person name="Donnadieu C."/>
            <person name="Du K."/>
            <person name="Schartl M."/>
            <person name="Guiguen Y."/>
        </authorList>
    </citation>
    <scope>NUCLEOTIDE SEQUENCE [LARGE SCALE GENOMIC DNA]</scope>
    <source>
        <strain evidence="8">Hh-F2</strain>
        <tissue evidence="8">Blood</tissue>
    </source>
</reference>
<comment type="similarity">
    <text evidence="3">Belongs to the PMEL/NMB family.</text>
</comment>
<dbReference type="InterPro" id="IPR059017">
    <property type="entry name" value="PMEL_NMB_N"/>
</dbReference>
<evidence type="ECO:0000256" key="6">
    <source>
        <dbReference type="SAM" id="SignalP"/>
    </source>
</evidence>
<organism evidence="8 9">
    <name type="scientific">Huso huso</name>
    <name type="common">Beluga</name>
    <name type="synonym">Acipenser huso</name>
    <dbReference type="NCBI Taxonomy" id="61971"/>
    <lineage>
        <taxon>Eukaryota</taxon>
        <taxon>Metazoa</taxon>
        <taxon>Chordata</taxon>
        <taxon>Craniata</taxon>
        <taxon>Vertebrata</taxon>
        <taxon>Euteleostomi</taxon>
        <taxon>Actinopterygii</taxon>
        <taxon>Chondrostei</taxon>
        <taxon>Acipenseriformes</taxon>
        <taxon>Acipenseridae</taxon>
        <taxon>Huso</taxon>
    </lineage>
</organism>
<dbReference type="InterPro" id="IPR046846">
    <property type="entry name" value="PKAT_KLD"/>
</dbReference>
<feature type="domain" description="PKD" evidence="7">
    <location>
        <begin position="272"/>
        <end position="308"/>
    </location>
</feature>
<keyword evidence="5" id="KW-0812">Transmembrane</keyword>
<keyword evidence="2" id="KW-0325">Glycoprotein</keyword>
<dbReference type="InterPro" id="IPR035986">
    <property type="entry name" value="PKD_dom_sf"/>
</dbReference>
<dbReference type="Pfam" id="PF20433">
    <property type="entry name" value="PKAT_KLD"/>
    <property type="match status" value="1"/>
</dbReference>
<dbReference type="EMBL" id="JAHFZB010000003">
    <property type="protein sequence ID" value="KAK6491368.1"/>
    <property type="molecule type" value="Genomic_DNA"/>
</dbReference>
<gene>
    <name evidence="8" type="ORF">HHUSO_G3413</name>
</gene>
<dbReference type="PANTHER" id="PTHR11861">
    <property type="entry name" value="MELANOCYTE PROTEIN PMEL 17-RELATED"/>
    <property type="match status" value="1"/>
</dbReference>
<keyword evidence="5" id="KW-1133">Transmembrane helix</keyword>
<dbReference type="PROSITE" id="PS50093">
    <property type="entry name" value="PKD"/>
    <property type="match status" value="1"/>
</dbReference>
<evidence type="ECO:0000259" key="7">
    <source>
        <dbReference type="PROSITE" id="PS50093"/>
    </source>
</evidence>
<dbReference type="Pfam" id="PF26141">
    <property type="entry name" value="PMEL_NMB_N"/>
    <property type="match status" value="1"/>
</dbReference>
<evidence type="ECO:0000256" key="4">
    <source>
        <dbReference type="SAM" id="MobiDB-lite"/>
    </source>
</evidence>
<evidence type="ECO:0000313" key="9">
    <source>
        <dbReference type="Proteomes" id="UP001369086"/>
    </source>
</evidence>
<keyword evidence="9" id="KW-1185">Reference proteome</keyword>
<dbReference type="Proteomes" id="UP001369086">
    <property type="component" value="Unassembled WGS sequence"/>
</dbReference>
<accession>A0ABR1A2Q9</accession>
<dbReference type="InterPro" id="IPR000601">
    <property type="entry name" value="PKD_dom"/>
</dbReference>
<comment type="caution">
    <text evidence="8">The sequence shown here is derived from an EMBL/GenBank/DDBJ whole genome shotgun (WGS) entry which is preliminary data.</text>
</comment>
<evidence type="ECO:0000313" key="8">
    <source>
        <dbReference type="EMBL" id="KAK6491368.1"/>
    </source>
</evidence>
<proteinExistence type="inferred from homology"/>
<evidence type="ECO:0000256" key="1">
    <source>
        <dbReference type="ARBA" id="ARBA00022729"/>
    </source>
</evidence>
<sequence length="614" mass="67287">MSVLRFLLFFALILLISESRARKRVRDMMPSGARMGSGKHARLQGWSLDTNGWNEGLYPSINHRRGKGKIVAHLTSDSPALVGSNITFTARLEFPKCQKEDENGDLVYEKHCIDVDASVRPGEYLYNWTSWIDDYGFGNCTDKSNCNVFPDGKPFPQRSDWRRNNYVYVWHTMGQYYQKNDRSVSSISLNTTNITLGARLMELSVYRKSNRRKYSPAATASGIYFVTDQIPFIVNISQKNAQNASDNVFIKDSDIVFNVKIHDPSNYLKKAEVSYKWDFSDGNKLTTRSSIATHAYNQLVNYTVKLTIEAIFKVPCGPATPTPMSPTSVTSDPTTVAPSSPTADSATTVTQTTAPPTTDADTQTTAPPTTDADTRTTAPPTTSAASTTMIFNSTTSTAASTTEPRLLQRRRRGPECKLYRYGSFTANLSIVAGIVAVESVRTTNIVKVSTASVTDVTVDFLVKCSGSIPTSACTIILDSTCKVTKNIICDKVPAADQCQLTLQRAFNQSGIFCVNITLSDSASLALASTLVTIGQESKYTVAKEASLVAGAVLMVLIAVAALLYKRYKVYKPVNRHPGDGSVEGVTIYFSRLKMAMFPGNEERNPLLQGKTAAL</sequence>